<dbReference type="PANTHER" id="PTHR45737:SF6">
    <property type="entry name" value="VON WILLEBRAND FACTOR A DOMAIN-CONTAINING PROTEIN 5A"/>
    <property type="match status" value="1"/>
</dbReference>
<protein>
    <submittedName>
        <fullName evidence="1">3979_t:CDS:1</fullName>
    </submittedName>
</protein>
<dbReference type="OrthoDB" id="2436307at2759"/>
<gene>
    <name evidence="1" type="ORF">ALEPTO_LOCUS1520</name>
</gene>
<comment type="caution">
    <text evidence="1">The sequence shown here is derived from an EMBL/GenBank/DDBJ whole genome shotgun (WGS) entry which is preliminary data.</text>
</comment>
<dbReference type="PANTHER" id="PTHR45737">
    <property type="entry name" value="VON WILLEBRAND FACTOR A DOMAIN-CONTAINING PROTEIN 5A"/>
    <property type="match status" value="1"/>
</dbReference>
<reference evidence="1" key="1">
    <citation type="submission" date="2021-06" db="EMBL/GenBank/DDBJ databases">
        <authorList>
            <person name="Kallberg Y."/>
            <person name="Tangrot J."/>
            <person name="Rosling A."/>
        </authorList>
    </citation>
    <scope>NUCLEOTIDE SEQUENCE</scope>
    <source>
        <strain evidence="1">FL130A</strain>
    </source>
</reference>
<accession>A0A9N8YYE2</accession>
<organism evidence="1 2">
    <name type="scientific">Ambispora leptoticha</name>
    <dbReference type="NCBI Taxonomy" id="144679"/>
    <lineage>
        <taxon>Eukaryota</taxon>
        <taxon>Fungi</taxon>
        <taxon>Fungi incertae sedis</taxon>
        <taxon>Mucoromycota</taxon>
        <taxon>Glomeromycotina</taxon>
        <taxon>Glomeromycetes</taxon>
        <taxon>Archaeosporales</taxon>
        <taxon>Ambisporaceae</taxon>
        <taxon>Ambispora</taxon>
    </lineage>
</organism>
<dbReference type="EMBL" id="CAJVPS010000171">
    <property type="protein sequence ID" value="CAG8460675.1"/>
    <property type="molecule type" value="Genomic_DNA"/>
</dbReference>
<evidence type="ECO:0000313" key="2">
    <source>
        <dbReference type="Proteomes" id="UP000789508"/>
    </source>
</evidence>
<sequence>MSGGPIRRASQALQLTALSHIESIQADYGGTEIKNVLEWLVKNTRNDMATSVFLLTDGIGSNVSHHLVESVARTGIVKWIDDNMPTSVIPIPWNSSEKNEIKFCQAPNSIPAIYLAQYLDGPIKLNVKDWKKKLQSCMWIPIEKVPDDLVKEQIINLDLRLAIEKDRNLSFAILQRNLQLVVKEQKNTKIELSQSFDIKVPTIETLNMKNDDLVWTTAVTTSYLEIVMKEFKEEWELYYEKAERALVKLISEKDKNSKVETILSETREWEQRWLSKGLTTPEKFVVWWNDKHPDCQIKVDSLMSWTYRDPSEYNINWHEYGD</sequence>
<dbReference type="Proteomes" id="UP000789508">
    <property type="component" value="Unassembled WGS sequence"/>
</dbReference>
<keyword evidence="2" id="KW-1185">Reference proteome</keyword>
<proteinExistence type="predicted"/>
<evidence type="ECO:0000313" key="1">
    <source>
        <dbReference type="EMBL" id="CAG8460675.1"/>
    </source>
</evidence>
<dbReference type="AlphaFoldDB" id="A0A9N8YYE2"/>
<name>A0A9N8YYE2_9GLOM</name>